<evidence type="ECO:0000313" key="2">
    <source>
        <dbReference type="EMBL" id="STX52478.1"/>
    </source>
</evidence>
<dbReference type="EMBL" id="UGOD01000001">
    <property type="protein sequence ID" value="STX52478.1"/>
    <property type="molecule type" value="Genomic_DNA"/>
</dbReference>
<dbReference type="AlphaFoldDB" id="A0A378JP74"/>
<organism evidence="2 3">
    <name type="scientific">Legionella busanensis</name>
    <dbReference type="NCBI Taxonomy" id="190655"/>
    <lineage>
        <taxon>Bacteria</taxon>
        <taxon>Pseudomonadati</taxon>
        <taxon>Pseudomonadota</taxon>
        <taxon>Gammaproteobacteria</taxon>
        <taxon>Legionellales</taxon>
        <taxon>Legionellaceae</taxon>
        <taxon>Legionella</taxon>
    </lineage>
</organism>
<evidence type="ECO:0000313" key="3">
    <source>
        <dbReference type="Proteomes" id="UP000254794"/>
    </source>
</evidence>
<accession>A0A378JP74</accession>
<dbReference type="InterPro" id="IPR011250">
    <property type="entry name" value="OMP/PagP_B-barrel"/>
</dbReference>
<evidence type="ECO:0008006" key="4">
    <source>
        <dbReference type="Google" id="ProtNLM"/>
    </source>
</evidence>
<protein>
    <recommendedName>
        <fullName evidence="4">Opacity protein and related surface antigens</fullName>
    </recommendedName>
</protein>
<keyword evidence="1" id="KW-0732">Signal</keyword>
<dbReference type="Proteomes" id="UP000254794">
    <property type="component" value="Unassembled WGS sequence"/>
</dbReference>
<keyword evidence="3" id="KW-1185">Reference proteome</keyword>
<dbReference type="SUPFAM" id="SSF56925">
    <property type="entry name" value="OMPA-like"/>
    <property type="match status" value="1"/>
</dbReference>
<evidence type="ECO:0000256" key="1">
    <source>
        <dbReference type="SAM" id="SignalP"/>
    </source>
</evidence>
<dbReference type="RefSeq" id="WP_115332034.1">
    <property type="nucleotide sequence ID" value="NZ_CAAAHP010000006.1"/>
</dbReference>
<dbReference type="Gene3D" id="2.40.160.20">
    <property type="match status" value="1"/>
</dbReference>
<feature type="signal peptide" evidence="1">
    <location>
        <begin position="1"/>
        <end position="24"/>
    </location>
</feature>
<sequence length="100" mass="10744">MLKIKSLKWLAILSVFSFIQNAFCDGIISSPSAFYWGGQAGYGNQSFKNGGAGSNQFDSFVITPVHDKSNDGPAGRLMVGYEFNLLLAIEAGVGLYSDLI</sequence>
<gene>
    <name evidence="2" type="ORF">NCTC13316_02591</name>
</gene>
<feature type="chain" id="PRO_5016598605" description="Opacity protein and related surface antigens" evidence="1">
    <location>
        <begin position="25"/>
        <end position="100"/>
    </location>
</feature>
<reference evidence="2 3" key="1">
    <citation type="submission" date="2018-06" db="EMBL/GenBank/DDBJ databases">
        <authorList>
            <consortium name="Pathogen Informatics"/>
            <person name="Doyle S."/>
        </authorList>
    </citation>
    <scope>NUCLEOTIDE SEQUENCE [LARGE SCALE GENOMIC DNA]</scope>
    <source>
        <strain evidence="2 3">NCTC13316</strain>
    </source>
</reference>
<proteinExistence type="predicted"/>
<name>A0A378JP74_9GAMM</name>